<feature type="chain" id="PRO_5013343303" evidence="1">
    <location>
        <begin position="19"/>
        <end position="613"/>
    </location>
</feature>
<dbReference type="Proteomes" id="UP000192472">
    <property type="component" value="Unassembled WGS sequence"/>
</dbReference>
<dbReference type="PANTHER" id="PTHR33706">
    <property type="entry name" value="MORN VARIANT REPEAT PROTEIN"/>
    <property type="match status" value="1"/>
</dbReference>
<evidence type="ECO:0000313" key="2">
    <source>
        <dbReference type="EMBL" id="SMD33036.1"/>
    </source>
</evidence>
<dbReference type="Gene3D" id="3.90.930.1">
    <property type="match status" value="3"/>
</dbReference>
<dbReference type="OrthoDB" id="1524045at2"/>
<dbReference type="AlphaFoldDB" id="A0A1W2G9Q4"/>
<dbReference type="EMBL" id="FWYF01000001">
    <property type="protein sequence ID" value="SMD33036.1"/>
    <property type="molecule type" value="Genomic_DNA"/>
</dbReference>
<protein>
    <submittedName>
        <fullName evidence="2">Antitoxin component YwqK of the YwqJK toxin-antitoxin module</fullName>
    </submittedName>
</protein>
<sequence length="613" mass="69936">MKIFLYISFCLISTLAMGQGVALKTYFDQEKTVVKETFVVDDTIANQLNGPYTSFYLSGTKKSEGFYANNKASGEWIYYFENGKVRQTGSFLHGRTVGIWSDYFENGNLRSEGIISNGKKGGEWSYYYEAGSLKSRGQYDGEVRIGTWNYYYEGGGLKAQTLFKNGSGVYKEYYVSGQLKMQGLNKSGRSDSLWVYYFETGEKMAEGYFKNGLKTGPWKYFYKNGKVSAEGGYDKGQTLGNWIYYHPNGAKSAEGLQKNGIKDGYWKMFYESGETKGVGEFDEGTGAYKEYYISGNLKVNGQFRGDYNFGKWTYYDEEGNIEGSALFDENGKGEYEGYYINGNLKMKGQLSQGRREGEWTLYKRNGEVAGTYLPVYGDNNPVFMKSEVFVQQANDEDYEKPEYKFKNRKSRYFTPRVNEYKGVIFGSNPLYSLLGYIPLAVEYYLQERQGYELIYSYHRKPFFGNHEKVETGDLYSTGSSLVARQKFYSKDETLGMFYFGHLIGTDFIKHATHVSEGGTLNTSEVRANENRYYYGIFIGDRWLKDPANAGLTIDVYFGVGIGKRSYSPQYSGSTYDTYFEDVKQSGTYVPVFFGINIGYLGFKKTKNPIPSPR</sequence>
<organism evidence="2 3">
    <name type="scientific">Reichenbachiella faecimaris</name>
    <dbReference type="NCBI Taxonomy" id="692418"/>
    <lineage>
        <taxon>Bacteria</taxon>
        <taxon>Pseudomonadati</taxon>
        <taxon>Bacteroidota</taxon>
        <taxon>Cytophagia</taxon>
        <taxon>Cytophagales</taxon>
        <taxon>Reichenbachiellaceae</taxon>
        <taxon>Reichenbachiella</taxon>
    </lineage>
</organism>
<keyword evidence="1" id="KW-0732">Signal</keyword>
<evidence type="ECO:0000313" key="3">
    <source>
        <dbReference type="Proteomes" id="UP000192472"/>
    </source>
</evidence>
<gene>
    <name evidence="2" type="ORF">SAMN04488029_1399</name>
</gene>
<dbReference type="RefSeq" id="WP_139793778.1">
    <property type="nucleotide sequence ID" value="NZ_FWYF01000001.1"/>
</dbReference>
<name>A0A1W2G9Q4_REIFA</name>
<keyword evidence="3" id="KW-1185">Reference proteome</keyword>
<dbReference type="PANTHER" id="PTHR33706:SF1">
    <property type="entry name" value="TPR REPEAT PROTEIN"/>
    <property type="match status" value="1"/>
</dbReference>
<dbReference type="STRING" id="692418.SAMN04488029_1399"/>
<accession>A0A1W2G9Q4</accession>
<reference evidence="2 3" key="1">
    <citation type="submission" date="2017-04" db="EMBL/GenBank/DDBJ databases">
        <authorList>
            <person name="Afonso C.L."/>
            <person name="Miller P.J."/>
            <person name="Scott M.A."/>
            <person name="Spackman E."/>
            <person name="Goraichik I."/>
            <person name="Dimitrov K.M."/>
            <person name="Suarez D.L."/>
            <person name="Swayne D.E."/>
        </authorList>
    </citation>
    <scope>NUCLEOTIDE SEQUENCE [LARGE SCALE GENOMIC DNA]</scope>
    <source>
        <strain evidence="2 3">DSM 26133</strain>
    </source>
</reference>
<feature type="signal peptide" evidence="1">
    <location>
        <begin position="1"/>
        <end position="18"/>
    </location>
</feature>
<dbReference type="Pfam" id="PF07661">
    <property type="entry name" value="MORN_2"/>
    <property type="match status" value="6"/>
</dbReference>
<proteinExistence type="predicted"/>
<dbReference type="InterPro" id="IPR011652">
    <property type="entry name" value="MORN_2"/>
</dbReference>
<evidence type="ECO:0000256" key="1">
    <source>
        <dbReference type="SAM" id="SignalP"/>
    </source>
</evidence>
<dbReference type="SUPFAM" id="SSF82185">
    <property type="entry name" value="Histone H3 K4-specific methyltransferase SET7/9 N-terminal domain"/>
    <property type="match status" value="2"/>
</dbReference>